<reference evidence="2" key="1">
    <citation type="submission" date="2018-06" db="EMBL/GenBank/DDBJ databases">
        <authorList>
            <person name="Zhirakovskaya E."/>
        </authorList>
    </citation>
    <scope>NUCLEOTIDE SEQUENCE</scope>
</reference>
<organism evidence="2">
    <name type="scientific">hydrothermal vent metagenome</name>
    <dbReference type="NCBI Taxonomy" id="652676"/>
    <lineage>
        <taxon>unclassified sequences</taxon>
        <taxon>metagenomes</taxon>
        <taxon>ecological metagenomes</taxon>
    </lineage>
</organism>
<feature type="transmembrane region" description="Helical" evidence="1">
    <location>
        <begin position="18"/>
        <end position="35"/>
    </location>
</feature>
<dbReference type="PANTHER" id="PTHR43471">
    <property type="entry name" value="ABC TRANSPORTER PERMEASE"/>
    <property type="match status" value="1"/>
</dbReference>
<sequence length="471" mass="54428">MIRHIIYFEWKNIKSNKAIIWIASIFFLLMLFSTYDGYQNIKCQKENITKFRKGEKEKFENLLADIDKVESGVKKVNVYNNPKTPYLVGGKLANHKLIKEPDGLSLISVGQSDFFPYNYNISLRNKYLYSFLMGDDKMENPVNQLYGHFDPAFVLIWLLPLFVIAFSYNILSSEREQGTLKLLKAQPVSITKVLIVKALLRFVIIIGLMAVSVGVPLSLFGVSIIDNITALVNLFSIICAYVLFWFLVSVLINLFNKSSSINAGILFTIWLILILITPTLLNIVANYKYPVPSRIELVNIIREATYEIDNNTNKILGEYFFDHPELVSMKSEKSMADWVYKNTLKNMIAKTASDSIVKQYKNQYNKQIGYINHWKYFSPAIILQQALDKLSGNSTKDFLKFQTKADEYNDKWRMYFFDKIFKDELLSKNDILDLPKYSYRPKTDANIISYILYILAYCGMAGGLIFLRNLQ</sequence>
<feature type="transmembrane region" description="Helical" evidence="1">
    <location>
        <begin position="199"/>
        <end position="225"/>
    </location>
</feature>
<dbReference type="AlphaFoldDB" id="A0A3B0TLU6"/>
<feature type="transmembrane region" description="Helical" evidence="1">
    <location>
        <begin position="447"/>
        <end position="467"/>
    </location>
</feature>
<proteinExistence type="predicted"/>
<dbReference type="GO" id="GO:0005886">
    <property type="term" value="C:plasma membrane"/>
    <property type="evidence" value="ECO:0007669"/>
    <property type="project" value="UniProtKB-SubCell"/>
</dbReference>
<evidence type="ECO:0000313" key="2">
    <source>
        <dbReference type="EMBL" id="VAW19635.1"/>
    </source>
</evidence>
<dbReference type="PANTHER" id="PTHR43471:SF14">
    <property type="entry name" value="ABC-2 TYPE TRANSPORT SYSTEM PERMEASE PROTEIN"/>
    <property type="match status" value="1"/>
</dbReference>
<dbReference type="GO" id="GO:0140359">
    <property type="term" value="F:ABC-type transporter activity"/>
    <property type="evidence" value="ECO:0007669"/>
    <property type="project" value="InterPro"/>
</dbReference>
<dbReference type="EMBL" id="UOEP01000102">
    <property type="protein sequence ID" value="VAW19635.1"/>
    <property type="molecule type" value="Genomic_DNA"/>
</dbReference>
<dbReference type="Pfam" id="PF12679">
    <property type="entry name" value="ABC2_membrane_2"/>
    <property type="match status" value="1"/>
</dbReference>
<name>A0A3B0TLU6_9ZZZZ</name>
<feature type="transmembrane region" description="Helical" evidence="1">
    <location>
        <begin position="264"/>
        <end position="285"/>
    </location>
</feature>
<protein>
    <submittedName>
        <fullName evidence="2">Uncharacterized protein</fullName>
    </submittedName>
</protein>
<keyword evidence="1" id="KW-0812">Transmembrane</keyword>
<feature type="transmembrane region" description="Helical" evidence="1">
    <location>
        <begin position="152"/>
        <end position="171"/>
    </location>
</feature>
<gene>
    <name evidence="2" type="ORF">MNBD_BACTEROID01-1665</name>
</gene>
<accession>A0A3B0TLU6</accession>
<keyword evidence="1" id="KW-1133">Transmembrane helix</keyword>
<evidence type="ECO:0000256" key="1">
    <source>
        <dbReference type="SAM" id="Phobius"/>
    </source>
</evidence>
<feature type="transmembrane region" description="Helical" evidence="1">
    <location>
        <begin position="231"/>
        <end position="252"/>
    </location>
</feature>
<keyword evidence="1" id="KW-0472">Membrane</keyword>
<dbReference type="Pfam" id="PF12040">
    <property type="entry name" value="DUF3526"/>
    <property type="match status" value="1"/>
</dbReference>
<dbReference type="InterPro" id="IPR021913">
    <property type="entry name" value="DUF3526"/>
</dbReference>